<dbReference type="AlphaFoldDB" id="A0A7X0SS83"/>
<dbReference type="InterPro" id="IPR007035">
    <property type="entry name" value="Peptidase_M55"/>
</dbReference>
<reference evidence="1 2" key="1">
    <citation type="submission" date="2020-08" db="EMBL/GenBank/DDBJ databases">
        <title>Cohnella phylogeny.</title>
        <authorList>
            <person name="Dunlap C."/>
        </authorList>
    </citation>
    <scope>NUCLEOTIDE SEQUENCE [LARGE SCALE GENOMIC DNA]</scope>
    <source>
        <strain evidence="1 2">CBP 2801</strain>
    </source>
</reference>
<comment type="caution">
    <text evidence="1">The sequence shown here is derived from an EMBL/GenBank/DDBJ whole genome shotgun (WGS) entry which is preliminary data.</text>
</comment>
<dbReference type="Gene3D" id="3.40.50.10780">
    <property type="entry name" value="Dipeptide transport protein"/>
    <property type="match status" value="1"/>
</dbReference>
<sequence>MKYMILTDLEGAAGVDSFSRTRTKETAPKEAGMRQLGQEVNACSAGILSVDPAAEIDAIDGHGTGGLFPEDLAGCRYVSLIGTSVCRLLEEGGYDAMLFVGQHAMAGTVAAPLCHTYSSRDVMYYRLNDIFIGEFGARALLAGLRGVPVVFLSGDDKAAAEAAMFVPGIVTAVTKVGLGLEAAEHRPAAEACRAIREGAAEAVRKMPRIAPFTGIRAPYVFEARYYRPIEDAYWLGNPDAVFLDERTVRIVTDDLSRLPL</sequence>
<dbReference type="EMBL" id="JACJVO010000043">
    <property type="protein sequence ID" value="MBB6735162.1"/>
    <property type="molecule type" value="Genomic_DNA"/>
</dbReference>
<dbReference type="RefSeq" id="WP_185132819.1">
    <property type="nucleotide sequence ID" value="NZ_JACJVO010000043.1"/>
</dbReference>
<organism evidence="1 2">
    <name type="scientific">Cohnella zeiphila</name>
    <dbReference type="NCBI Taxonomy" id="2761120"/>
    <lineage>
        <taxon>Bacteria</taxon>
        <taxon>Bacillati</taxon>
        <taxon>Bacillota</taxon>
        <taxon>Bacilli</taxon>
        <taxon>Bacillales</taxon>
        <taxon>Paenibacillaceae</taxon>
        <taxon>Cohnella</taxon>
    </lineage>
</organism>
<dbReference type="InterPro" id="IPR027476">
    <property type="entry name" value="DppA_N"/>
</dbReference>
<protein>
    <submittedName>
        <fullName evidence="1">M55 family metallopeptidase</fullName>
    </submittedName>
</protein>
<gene>
    <name evidence="1" type="ORF">H7C18_30045</name>
</gene>
<dbReference type="InterPro" id="IPR036177">
    <property type="entry name" value="Peptidase_M55_sf"/>
</dbReference>
<proteinExistence type="predicted"/>
<dbReference type="Proteomes" id="UP000564644">
    <property type="component" value="Unassembled WGS sequence"/>
</dbReference>
<accession>A0A7X0SS83</accession>
<dbReference type="Pfam" id="PF04951">
    <property type="entry name" value="Peptidase_M55"/>
    <property type="match status" value="1"/>
</dbReference>
<keyword evidence="2" id="KW-1185">Reference proteome</keyword>
<name>A0A7X0SS83_9BACL</name>
<evidence type="ECO:0000313" key="2">
    <source>
        <dbReference type="Proteomes" id="UP000564644"/>
    </source>
</evidence>
<dbReference type="SUPFAM" id="SSF63992">
    <property type="entry name" value="Dipeptide transport protein"/>
    <property type="match status" value="1"/>
</dbReference>
<evidence type="ECO:0000313" key="1">
    <source>
        <dbReference type="EMBL" id="MBB6735162.1"/>
    </source>
</evidence>